<comment type="caution">
    <text evidence="2">The sequence shown here is derived from an EMBL/GenBank/DDBJ whole genome shotgun (WGS) entry which is preliminary data.</text>
</comment>
<dbReference type="RefSeq" id="WP_378194418.1">
    <property type="nucleotide sequence ID" value="NZ_JBHMBK010000012.1"/>
</dbReference>
<evidence type="ECO:0000313" key="2">
    <source>
        <dbReference type="EMBL" id="MFB9685987.1"/>
    </source>
</evidence>
<organism evidence="2 3">
    <name type="scientific">Amycolatopsis plumensis</name>
    <dbReference type="NCBI Taxonomy" id="236508"/>
    <lineage>
        <taxon>Bacteria</taxon>
        <taxon>Bacillati</taxon>
        <taxon>Actinomycetota</taxon>
        <taxon>Actinomycetes</taxon>
        <taxon>Pseudonocardiales</taxon>
        <taxon>Pseudonocardiaceae</taxon>
        <taxon>Amycolatopsis</taxon>
    </lineage>
</organism>
<evidence type="ECO:0000256" key="1">
    <source>
        <dbReference type="SAM" id="MobiDB-lite"/>
    </source>
</evidence>
<evidence type="ECO:0008006" key="4">
    <source>
        <dbReference type="Google" id="ProtNLM"/>
    </source>
</evidence>
<sequence>MQVLWKTWPTMIAAVIPTALIRVSTTISSRGTRRRGLGHVCGSGTARGRGGRAGFGGRLWPAGTWRARRGRDRPEGLSSAWRTTSARYWP</sequence>
<accession>A0ABV5U3L8</accession>
<dbReference type="Proteomes" id="UP001589535">
    <property type="component" value="Unassembled WGS sequence"/>
</dbReference>
<gene>
    <name evidence="2" type="ORF">ACFFTO_17460</name>
</gene>
<protein>
    <recommendedName>
        <fullName evidence="4">Secreted protein</fullName>
    </recommendedName>
</protein>
<reference evidence="2 3" key="1">
    <citation type="submission" date="2024-09" db="EMBL/GenBank/DDBJ databases">
        <authorList>
            <person name="Sun Q."/>
            <person name="Mori K."/>
        </authorList>
    </citation>
    <scope>NUCLEOTIDE SEQUENCE [LARGE SCALE GENOMIC DNA]</scope>
    <source>
        <strain evidence="2 3">JCM 13852</strain>
    </source>
</reference>
<feature type="region of interest" description="Disordered" evidence="1">
    <location>
        <begin position="32"/>
        <end position="90"/>
    </location>
</feature>
<name>A0ABV5U3L8_9PSEU</name>
<keyword evidence="3" id="KW-1185">Reference proteome</keyword>
<dbReference type="EMBL" id="JBHMBK010000012">
    <property type="protein sequence ID" value="MFB9685987.1"/>
    <property type="molecule type" value="Genomic_DNA"/>
</dbReference>
<evidence type="ECO:0000313" key="3">
    <source>
        <dbReference type="Proteomes" id="UP001589535"/>
    </source>
</evidence>
<proteinExistence type="predicted"/>
<feature type="compositionally biased region" description="Polar residues" evidence="1">
    <location>
        <begin position="80"/>
        <end position="90"/>
    </location>
</feature>
<feature type="compositionally biased region" description="Gly residues" evidence="1">
    <location>
        <begin position="39"/>
        <end position="57"/>
    </location>
</feature>